<keyword evidence="1" id="KW-0472">Membrane</keyword>
<dbReference type="RefSeq" id="WP_089766421.1">
    <property type="nucleotide sequence ID" value="NZ_FNPB01000003.1"/>
</dbReference>
<accession>A0A1H3F4W9</accession>
<dbReference type="Pfam" id="PF00582">
    <property type="entry name" value="Usp"/>
    <property type="match status" value="1"/>
</dbReference>
<feature type="transmembrane region" description="Helical" evidence="1">
    <location>
        <begin position="131"/>
        <end position="148"/>
    </location>
</feature>
<feature type="transmembrane region" description="Helical" evidence="1">
    <location>
        <begin position="97"/>
        <end position="119"/>
    </location>
</feature>
<sequence length="495" mass="54085">MRGQRLLDQAIDRLATARSRIKRIERRELWEFRRWLQNTDNLLHLSIVLFVPVVIGFVTYLSNQVQTLSFLLFPPLASGTYTLFSDPDGRHADPVRFVASLSIGAICGLISYTATAWVYDGVGSALVHPESAALAIFLTGLVTWAGHIEAPSAFSTALLALVTGDVEPVTYVVSVFLAAVFVAGAFVVWRETFYEKRAEYLYETVRGDDHVLVPMRGETAERTALFGARLAAAHEAGKVVLLDVVSEAETASADGGVSTFEDSRRIHEVAPFDDDTEEVAAAPKVAAETRETVERLERCASDIHTRVGVPCEVVVVAGDSVSATIEAGQNANCDLVVTPYEEDRGTLSRYIRGIFASRFDAVAFRSVRDRVRWSRVLVLVARPGDVAHGMIDFASRLTGDSGTVSVTTCIGSEVERRTAETHLDHLVETVEGNVETRVSRSPVQDFIAANADDYDLLVIGSSGERSPASRFVSPPTFERVQDLECDVAVFDRGNL</sequence>
<dbReference type="InterPro" id="IPR006016">
    <property type="entry name" value="UspA"/>
</dbReference>
<organism evidence="3 4">
    <name type="scientific">Halobellus clavatus</name>
    <dbReference type="NCBI Taxonomy" id="660517"/>
    <lineage>
        <taxon>Archaea</taxon>
        <taxon>Methanobacteriati</taxon>
        <taxon>Methanobacteriota</taxon>
        <taxon>Stenosarchaea group</taxon>
        <taxon>Halobacteria</taxon>
        <taxon>Halobacteriales</taxon>
        <taxon>Haloferacaceae</taxon>
        <taxon>Halobellus</taxon>
    </lineage>
</organism>
<keyword evidence="1" id="KW-0812">Transmembrane</keyword>
<dbReference type="EMBL" id="FNPB01000003">
    <property type="protein sequence ID" value="SDX86031.1"/>
    <property type="molecule type" value="Genomic_DNA"/>
</dbReference>
<feature type="transmembrane region" description="Helical" evidence="1">
    <location>
        <begin position="42"/>
        <end position="61"/>
    </location>
</feature>
<dbReference type="Proteomes" id="UP000199170">
    <property type="component" value="Unassembled WGS sequence"/>
</dbReference>
<dbReference type="STRING" id="660517.SAMN04487946_103154"/>
<keyword evidence="1" id="KW-1133">Transmembrane helix</keyword>
<evidence type="ECO:0000256" key="1">
    <source>
        <dbReference type="SAM" id="Phobius"/>
    </source>
</evidence>
<dbReference type="OrthoDB" id="213658at2157"/>
<gene>
    <name evidence="3" type="ORF">SAMN04487946_103154</name>
</gene>
<feature type="domain" description="UspA" evidence="2">
    <location>
        <begin position="210"/>
        <end position="357"/>
    </location>
</feature>
<feature type="transmembrane region" description="Helical" evidence="1">
    <location>
        <begin position="168"/>
        <end position="189"/>
    </location>
</feature>
<evidence type="ECO:0000259" key="2">
    <source>
        <dbReference type="Pfam" id="PF00582"/>
    </source>
</evidence>
<proteinExistence type="predicted"/>
<dbReference type="Gene3D" id="3.40.50.620">
    <property type="entry name" value="HUPs"/>
    <property type="match status" value="1"/>
</dbReference>
<evidence type="ECO:0000313" key="4">
    <source>
        <dbReference type="Proteomes" id="UP000199170"/>
    </source>
</evidence>
<dbReference type="InterPro" id="IPR014729">
    <property type="entry name" value="Rossmann-like_a/b/a_fold"/>
</dbReference>
<keyword evidence="4" id="KW-1185">Reference proteome</keyword>
<dbReference type="SUPFAM" id="SSF52402">
    <property type="entry name" value="Adenine nucleotide alpha hydrolases-like"/>
    <property type="match status" value="2"/>
</dbReference>
<evidence type="ECO:0000313" key="3">
    <source>
        <dbReference type="EMBL" id="SDX86031.1"/>
    </source>
</evidence>
<dbReference type="AlphaFoldDB" id="A0A1H3F4W9"/>
<protein>
    <submittedName>
        <fullName evidence="3">Universal stress protein family protein</fullName>
    </submittedName>
</protein>
<name>A0A1H3F4W9_9EURY</name>
<reference evidence="4" key="1">
    <citation type="submission" date="2016-10" db="EMBL/GenBank/DDBJ databases">
        <authorList>
            <person name="Varghese N."/>
            <person name="Submissions S."/>
        </authorList>
    </citation>
    <scope>NUCLEOTIDE SEQUENCE [LARGE SCALE GENOMIC DNA]</scope>
    <source>
        <strain evidence="4">CGMCC 1.10118</strain>
    </source>
</reference>